<keyword evidence="7" id="KW-0597">Phosphoprotein</keyword>
<feature type="domain" description="Pinin/SDK/MemA protein" evidence="23">
    <location>
        <begin position="147"/>
        <end position="270"/>
    </location>
</feature>
<keyword evidence="14 21" id="KW-0175">Coiled coil</keyword>
<evidence type="ECO:0000256" key="2">
    <source>
        <dbReference type="ARBA" id="ARBA00004568"/>
    </source>
</evidence>
<keyword evidence="6" id="KW-1017">Isopeptide bond</keyword>
<keyword evidence="19" id="KW-0539">Nucleus</keyword>
<feature type="region of interest" description="Disordered" evidence="22">
    <location>
        <begin position="80"/>
        <end position="118"/>
    </location>
</feature>
<dbReference type="InterPro" id="IPR039853">
    <property type="entry name" value="Pinin"/>
</dbReference>
<evidence type="ECO:0000256" key="22">
    <source>
        <dbReference type="SAM" id="MobiDB-lite"/>
    </source>
</evidence>
<organism evidence="25 26">
    <name type="scientific">Vespula germanica</name>
    <name type="common">German yellow jacket</name>
    <name type="synonym">Paravespula germanica</name>
    <dbReference type="NCBI Taxonomy" id="30212"/>
    <lineage>
        <taxon>Eukaryota</taxon>
        <taxon>Metazoa</taxon>
        <taxon>Ecdysozoa</taxon>
        <taxon>Arthropoda</taxon>
        <taxon>Hexapoda</taxon>
        <taxon>Insecta</taxon>
        <taxon>Pterygota</taxon>
        <taxon>Neoptera</taxon>
        <taxon>Endopterygota</taxon>
        <taxon>Hymenoptera</taxon>
        <taxon>Apocrita</taxon>
        <taxon>Aculeata</taxon>
        <taxon>Vespoidea</taxon>
        <taxon>Vespidae</taxon>
        <taxon>Vespinae</taxon>
        <taxon>Vespula</taxon>
    </lineage>
</organism>
<proteinExistence type="inferred from homology"/>
<name>A0A834K6V1_VESGE</name>
<evidence type="ECO:0000256" key="6">
    <source>
        <dbReference type="ARBA" id="ARBA00022499"/>
    </source>
</evidence>
<keyword evidence="13" id="KW-0805">Transcription regulation</keyword>
<feature type="region of interest" description="Disordered" evidence="22">
    <location>
        <begin position="296"/>
        <end position="378"/>
    </location>
</feature>
<feature type="domain" description="Pinin/SDK" evidence="24">
    <location>
        <begin position="15"/>
        <end position="139"/>
    </location>
</feature>
<feature type="compositionally biased region" description="Basic and acidic residues" evidence="22">
    <location>
        <begin position="338"/>
        <end position="378"/>
    </location>
</feature>
<dbReference type="GO" id="GO:0003677">
    <property type="term" value="F:DNA binding"/>
    <property type="evidence" value="ECO:0007669"/>
    <property type="project" value="UniProtKB-KW"/>
</dbReference>
<evidence type="ECO:0000313" key="26">
    <source>
        <dbReference type="Proteomes" id="UP000617340"/>
    </source>
</evidence>
<dbReference type="EMBL" id="JACSDZ010000006">
    <property type="protein sequence ID" value="KAF7401288.1"/>
    <property type="molecule type" value="Genomic_DNA"/>
</dbReference>
<feature type="coiled-coil region" evidence="21">
    <location>
        <begin position="166"/>
        <end position="215"/>
    </location>
</feature>
<keyword evidence="17" id="KW-0804">Transcription</keyword>
<evidence type="ECO:0000256" key="7">
    <source>
        <dbReference type="ARBA" id="ARBA00022553"/>
    </source>
</evidence>
<protein>
    <recommendedName>
        <fullName evidence="4">Pinin</fullName>
    </recommendedName>
</protein>
<dbReference type="PANTHER" id="PTHR12707">
    <property type="entry name" value="PINN"/>
    <property type="match status" value="1"/>
</dbReference>
<sequence>MRKLESQEPWGADRLEAQLEAARDGLRGLDRSIRKILGRDLPDGENGPIQPPPRLSQKRPLQEDRRRVVSDFVNNEIPSAKRRWQASNGEPKTVFSRLSARVPSTADDSADEDDTAIKPAVSSRVIATPREIPSRQEVIRRERIDERSRQRNKRMFGALLGTLQKFRLEETKLKAKEDKKAEVEARVEEARRREKEELRRERQQLFLSRKRQLAEVRALEAKLARSRQFQDWRAAQLPLASFIKTRNQPSIYYIPKRKNPQTESLLAQSAKELHEEIERREKALLEELELIETQIGLGKQQQNFDGSTSLNAPEEVSQTVEEGEENRDPNPENNVETTKIEDLDVSIKTEKDENVVENAVEKNDEKQVDQIKKDENNG</sequence>
<evidence type="ECO:0000313" key="25">
    <source>
        <dbReference type="EMBL" id="KAF7401288.1"/>
    </source>
</evidence>
<keyword evidence="5" id="KW-0488">Methylation</keyword>
<comment type="similarity">
    <text evidence="3">Belongs to the pinin family.</text>
</comment>
<dbReference type="GO" id="GO:0016607">
    <property type="term" value="C:nuclear speck"/>
    <property type="evidence" value="ECO:0007669"/>
    <property type="project" value="UniProtKB-SubCell"/>
</dbReference>
<evidence type="ECO:0000256" key="4">
    <source>
        <dbReference type="ARBA" id="ARBA00020056"/>
    </source>
</evidence>
<feature type="coiled-coil region" evidence="21">
    <location>
        <begin position="267"/>
        <end position="294"/>
    </location>
</feature>
<evidence type="ECO:0000256" key="18">
    <source>
        <dbReference type="ARBA" id="ARBA00023187"/>
    </source>
</evidence>
<keyword evidence="15" id="KW-0238">DNA-binding</keyword>
<evidence type="ECO:0000259" key="23">
    <source>
        <dbReference type="Pfam" id="PF04696"/>
    </source>
</evidence>
<accession>A0A834K6V1</accession>
<feature type="compositionally biased region" description="Polar residues" evidence="22">
    <location>
        <begin position="299"/>
        <end position="311"/>
    </location>
</feature>
<dbReference type="GO" id="GO:0006397">
    <property type="term" value="P:mRNA processing"/>
    <property type="evidence" value="ECO:0007669"/>
    <property type="project" value="UniProtKB-KW"/>
</dbReference>
<keyword evidence="26" id="KW-1185">Reference proteome</keyword>
<evidence type="ECO:0000256" key="13">
    <source>
        <dbReference type="ARBA" id="ARBA00023015"/>
    </source>
</evidence>
<evidence type="ECO:0000256" key="20">
    <source>
        <dbReference type="ARBA" id="ARBA00025916"/>
    </source>
</evidence>
<comment type="subunit">
    <text evidence="20">Found in a mRNA splicing-dependent exon junction complex (EJC). Found in a complex with SR proteins. Found in a mRNP complex with RNPS1. Component of the PSAP complex consisting of RNPS1, SAP18 and PNN. Interacts with PNISR, CTBP1, CTBP2, KRT8, KRT18, KRT19, PS1D/PNO40, PPIG, RNPS1, SFRS4 and SRRM2. Identified in the spliceosome C complex.</text>
</comment>
<dbReference type="GO" id="GO:0030057">
    <property type="term" value="C:desmosome"/>
    <property type="evidence" value="ECO:0007669"/>
    <property type="project" value="UniProtKB-SubCell"/>
</dbReference>
<keyword evidence="12" id="KW-0007">Acetylation</keyword>
<dbReference type="Proteomes" id="UP000617340">
    <property type="component" value="Unassembled WGS sequence"/>
</dbReference>
<comment type="subcellular location">
    <subcellularLocation>
        <location evidence="2">Cell junction</location>
        <location evidence="2">Desmosome</location>
    </subcellularLocation>
    <subcellularLocation>
        <location evidence="1">Nucleus speckle</location>
    </subcellularLocation>
</comment>
<keyword evidence="16" id="KW-0010">Activator</keyword>
<evidence type="ECO:0000256" key="19">
    <source>
        <dbReference type="ARBA" id="ARBA00023242"/>
    </source>
</evidence>
<evidence type="ECO:0000256" key="10">
    <source>
        <dbReference type="ARBA" id="ARBA00022843"/>
    </source>
</evidence>
<evidence type="ECO:0000256" key="14">
    <source>
        <dbReference type="ARBA" id="ARBA00023054"/>
    </source>
</evidence>
<dbReference type="PANTHER" id="PTHR12707:SF0">
    <property type="entry name" value="PININ"/>
    <property type="match status" value="1"/>
</dbReference>
<dbReference type="Pfam" id="PF04697">
    <property type="entry name" value="Pinin_SDK_N"/>
    <property type="match status" value="1"/>
</dbReference>
<feature type="region of interest" description="Disordered" evidence="22">
    <location>
        <begin position="37"/>
        <end position="67"/>
    </location>
</feature>
<evidence type="ECO:0000256" key="8">
    <source>
        <dbReference type="ARBA" id="ARBA00022664"/>
    </source>
</evidence>
<evidence type="ECO:0000256" key="16">
    <source>
        <dbReference type="ARBA" id="ARBA00023159"/>
    </source>
</evidence>
<gene>
    <name evidence="25" type="ORF">HZH68_007108</name>
</gene>
<dbReference type="InterPro" id="IPR006787">
    <property type="entry name" value="Pinin_SDK_N"/>
</dbReference>
<evidence type="ECO:0000256" key="3">
    <source>
        <dbReference type="ARBA" id="ARBA00010386"/>
    </source>
</evidence>
<evidence type="ECO:0000259" key="24">
    <source>
        <dbReference type="Pfam" id="PF04697"/>
    </source>
</evidence>
<evidence type="ECO:0000256" key="1">
    <source>
        <dbReference type="ARBA" id="ARBA00004324"/>
    </source>
</evidence>
<keyword evidence="8" id="KW-0507">mRNA processing</keyword>
<dbReference type="GO" id="GO:0071013">
    <property type="term" value="C:catalytic step 2 spliceosome"/>
    <property type="evidence" value="ECO:0007669"/>
    <property type="project" value="TreeGrafter"/>
</dbReference>
<evidence type="ECO:0000256" key="5">
    <source>
        <dbReference type="ARBA" id="ARBA00022481"/>
    </source>
</evidence>
<keyword evidence="10" id="KW-0832">Ubl conjugation</keyword>
<evidence type="ECO:0000256" key="12">
    <source>
        <dbReference type="ARBA" id="ARBA00022990"/>
    </source>
</evidence>
<keyword evidence="9" id="KW-0747">Spliceosome</keyword>
<dbReference type="GO" id="GO:0008380">
    <property type="term" value="P:RNA splicing"/>
    <property type="evidence" value="ECO:0007669"/>
    <property type="project" value="UniProtKB-KW"/>
</dbReference>
<evidence type="ECO:0000256" key="9">
    <source>
        <dbReference type="ARBA" id="ARBA00022728"/>
    </source>
</evidence>
<keyword evidence="18" id="KW-0508">mRNA splicing</keyword>
<evidence type="ECO:0000256" key="11">
    <source>
        <dbReference type="ARBA" id="ARBA00022949"/>
    </source>
</evidence>
<comment type="caution">
    <text evidence="25">The sequence shown here is derived from an EMBL/GenBank/DDBJ whole genome shotgun (WGS) entry which is preliminary data.</text>
</comment>
<keyword evidence="11" id="KW-0965">Cell junction</keyword>
<evidence type="ECO:0000256" key="15">
    <source>
        <dbReference type="ARBA" id="ARBA00023125"/>
    </source>
</evidence>
<evidence type="ECO:0000256" key="21">
    <source>
        <dbReference type="SAM" id="Coils"/>
    </source>
</evidence>
<dbReference type="AlphaFoldDB" id="A0A834K6V1"/>
<dbReference type="InterPro" id="IPR006786">
    <property type="entry name" value="Pinin_SDK_MemA"/>
</dbReference>
<dbReference type="Pfam" id="PF04696">
    <property type="entry name" value="Pinin_SDK_memA"/>
    <property type="match status" value="1"/>
</dbReference>
<reference evidence="25" key="1">
    <citation type="journal article" date="2020" name="G3 (Bethesda)">
        <title>High-Quality Assemblies for Three Invasive Social Wasps from the &lt;i&gt;Vespula&lt;/i&gt; Genus.</title>
        <authorList>
            <person name="Harrop T.W.R."/>
            <person name="Guhlin J."/>
            <person name="McLaughlin G.M."/>
            <person name="Permina E."/>
            <person name="Stockwell P."/>
            <person name="Gilligan J."/>
            <person name="Le Lec M.F."/>
            <person name="Gruber M.A.M."/>
            <person name="Quinn O."/>
            <person name="Lovegrove M."/>
            <person name="Duncan E.J."/>
            <person name="Remnant E.J."/>
            <person name="Van Eeckhoven J."/>
            <person name="Graham B."/>
            <person name="Knapp R.A."/>
            <person name="Langford K.W."/>
            <person name="Kronenberg Z."/>
            <person name="Press M.O."/>
            <person name="Eacker S.M."/>
            <person name="Wilson-Rankin E.E."/>
            <person name="Purcell J."/>
            <person name="Lester P.J."/>
            <person name="Dearden P.K."/>
        </authorList>
    </citation>
    <scope>NUCLEOTIDE SEQUENCE</scope>
    <source>
        <strain evidence="25">Linc-1</strain>
    </source>
</reference>
<evidence type="ECO:0000256" key="17">
    <source>
        <dbReference type="ARBA" id="ARBA00023163"/>
    </source>
</evidence>